<dbReference type="AlphaFoldDB" id="A0A6M0Q627"/>
<dbReference type="SUPFAM" id="SSF46785">
    <property type="entry name" value="Winged helix' DNA-binding domain"/>
    <property type="match status" value="1"/>
</dbReference>
<keyword evidence="5" id="KW-1185">Reference proteome</keyword>
<dbReference type="InterPro" id="IPR053162">
    <property type="entry name" value="DnaD"/>
</dbReference>
<dbReference type="RefSeq" id="WP_163178582.1">
    <property type="nucleotide sequence ID" value="NZ_JAAIWM010000002.1"/>
</dbReference>
<dbReference type="Proteomes" id="UP000481043">
    <property type="component" value="Unassembled WGS sequence"/>
</dbReference>
<evidence type="ECO:0000313" key="5">
    <source>
        <dbReference type="Proteomes" id="UP000481043"/>
    </source>
</evidence>
<dbReference type="PANTHER" id="PTHR37293">
    <property type="entry name" value="PHAGE REPLICATION PROTEIN-RELATED"/>
    <property type="match status" value="1"/>
</dbReference>
<reference evidence="4 5" key="1">
    <citation type="submission" date="2020-02" db="EMBL/GenBank/DDBJ databases">
        <title>Bacillus aquiflavi sp. nov., isolated from yellow water of strong flavor Chinese baijiu in Yibin region of China.</title>
        <authorList>
            <person name="Xie J."/>
        </authorList>
    </citation>
    <scope>NUCLEOTIDE SEQUENCE [LARGE SCALE GENOMIC DNA]</scope>
    <source>
        <strain evidence="4 5">SA4</strain>
    </source>
</reference>
<protein>
    <submittedName>
        <fullName evidence="4">DnaD domain-containing protein</fullName>
    </submittedName>
</protein>
<dbReference type="Pfam" id="PF21984">
    <property type="entry name" value="DnaD_N"/>
    <property type="match status" value="1"/>
</dbReference>
<dbReference type="SUPFAM" id="SSF158499">
    <property type="entry name" value="DnaD domain-like"/>
    <property type="match status" value="1"/>
</dbReference>
<accession>A0A6M0Q627</accession>
<dbReference type="InterPro" id="IPR006343">
    <property type="entry name" value="DnaB/C_C"/>
</dbReference>
<dbReference type="InterPro" id="IPR036390">
    <property type="entry name" value="WH_DNA-bd_sf"/>
</dbReference>
<dbReference type="Pfam" id="PF07261">
    <property type="entry name" value="DnaB_2"/>
    <property type="match status" value="1"/>
</dbReference>
<comment type="caution">
    <text evidence="4">The sequence shown here is derived from an EMBL/GenBank/DDBJ whole genome shotgun (WGS) entry which is preliminary data.</text>
</comment>
<feature type="domain" description="DnaD N-terminal" evidence="3">
    <location>
        <begin position="17"/>
        <end position="114"/>
    </location>
</feature>
<dbReference type="Gene3D" id="1.10.10.630">
    <property type="entry name" value="DnaD domain-like"/>
    <property type="match status" value="1"/>
</dbReference>
<evidence type="ECO:0000259" key="3">
    <source>
        <dbReference type="Pfam" id="PF21984"/>
    </source>
</evidence>
<dbReference type="Gene3D" id="1.10.10.10">
    <property type="entry name" value="Winged helix-like DNA-binding domain superfamily/Winged helix DNA-binding domain"/>
    <property type="match status" value="1"/>
</dbReference>
<name>A0A6M0Q627_9BACI</name>
<feature type="domain" description="DnaB/C C-terminal" evidence="2">
    <location>
        <begin position="129"/>
        <end position="200"/>
    </location>
</feature>
<dbReference type="InterPro" id="IPR053843">
    <property type="entry name" value="DnaD_N"/>
</dbReference>
<dbReference type="NCBIfam" id="TIGR01446">
    <property type="entry name" value="DnaD_dom"/>
    <property type="match status" value="1"/>
</dbReference>
<gene>
    <name evidence="4" type="ORF">G4D63_05480</name>
</gene>
<organism evidence="4 5">
    <name type="scientific">Bacillus mesophilus</name>
    <dbReference type="NCBI Taxonomy" id="1808955"/>
    <lineage>
        <taxon>Bacteria</taxon>
        <taxon>Bacillati</taxon>
        <taxon>Bacillota</taxon>
        <taxon>Bacilli</taxon>
        <taxon>Bacillales</taxon>
        <taxon>Bacillaceae</taxon>
        <taxon>Bacillus</taxon>
    </lineage>
</organism>
<comment type="similarity">
    <text evidence="1">Belongs to the DnaB/DnaD family.</text>
</comment>
<evidence type="ECO:0000259" key="2">
    <source>
        <dbReference type="Pfam" id="PF07261"/>
    </source>
</evidence>
<dbReference type="InterPro" id="IPR036388">
    <property type="entry name" value="WH-like_DNA-bd_sf"/>
</dbReference>
<dbReference type="EMBL" id="JAAIWM010000002">
    <property type="protein sequence ID" value="NEY71189.1"/>
    <property type="molecule type" value="Genomic_DNA"/>
</dbReference>
<dbReference type="PANTHER" id="PTHR37293:SF6">
    <property type="entry name" value="DNA REPLICATION PROTEIN DNAD"/>
    <property type="match status" value="1"/>
</dbReference>
<evidence type="ECO:0000313" key="4">
    <source>
        <dbReference type="EMBL" id="NEY71189.1"/>
    </source>
</evidence>
<dbReference type="InterPro" id="IPR034829">
    <property type="entry name" value="DnaD-like_sf"/>
</dbReference>
<evidence type="ECO:0000256" key="1">
    <source>
        <dbReference type="ARBA" id="ARBA00093462"/>
    </source>
</evidence>
<sequence length="229" mass="26889">MKKEKMIEWFEQGSIAIPKLLLNNYSKLGLNESEFILIIHVHSYIESGNTFPTPHEIASKMTLPVNQCADLFRKLLQKGFMKIEDHESDGVRGERYSLQPLWEKILMLFLQETKDEDKETRRSLESKLYSIFESEFGRPLSPIEIETLSIWLDQENHDPVLIKAALRESVLSGKMNFRYIDRILFEWKRNGVTSVEKAQEFGQKVRQHQPSKLRQTQVKSGTFNWLDQE</sequence>
<proteinExistence type="inferred from homology"/>